<organism evidence="1 2">
    <name type="scientific">Anseongella ginsenosidimutans</name>
    <dbReference type="NCBI Taxonomy" id="496056"/>
    <lineage>
        <taxon>Bacteria</taxon>
        <taxon>Pseudomonadati</taxon>
        <taxon>Bacteroidota</taxon>
        <taxon>Sphingobacteriia</taxon>
        <taxon>Sphingobacteriales</taxon>
        <taxon>Sphingobacteriaceae</taxon>
        <taxon>Anseongella</taxon>
    </lineage>
</organism>
<dbReference type="RefSeq" id="WP_132127992.1">
    <property type="nucleotide sequence ID" value="NZ_CP042432.1"/>
</dbReference>
<protein>
    <submittedName>
        <fullName evidence="1">YjbR protein</fullName>
    </submittedName>
</protein>
<evidence type="ECO:0000313" key="2">
    <source>
        <dbReference type="Proteomes" id="UP000295807"/>
    </source>
</evidence>
<dbReference type="EMBL" id="SMAD01000002">
    <property type="protein sequence ID" value="TCS88878.1"/>
    <property type="molecule type" value="Genomic_DNA"/>
</dbReference>
<keyword evidence="2" id="KW-1185">Reference proteome</keyword>
<comment type="caution">
    <text evidence="1">The sequence shown here is derived from an EMBL/GenBank/DDBJ whole genome shotgun (WGS) entry which is preliminary data.</text>
</comment>
<dbReference type="Gene3D" id="3.90.1150.30">
    <property type="match status" value="1"/>
</dbReference>
<name>A0A4R3KUS0_9SPHI</name>
<dbReference type="InterPro" id="IPR058532">
    <property type="entry name" value="YjbR/MT2646/Rv2570-like"/>
</dbReference>
<dbReference type="AlphaFoldDB" id="A0A4R3KUS0"/>
<dbReference type="Proteomes" id="UP000295807">
    <property type="component" value="Unassembled WGS sequence"/>
</dbReference>
<evidence type="ECO:0000313" key="1">
    <source>
        <dbReference type="EMBL" id="TCS88878.1"/>
    </source>
</evidence>
<reference evidence="1 2" key="1">
    <citation type="submission" date="2019-03" db="EMBL/GenBank/DDBJ databases">
        <title>Genomic Encyclopedia of Type Strains, Phase IV (KMG-IV): sequencing the most valuable type-strain genomes for metagenomic binning, comparative biology and taxonomic classification.</title>
        <authorList>
            <person name="Goeker M."/>
        </authorList>
    </citation>
    <scope>NUCLEOTIDE SEQUENCE [LARGE SCALE GENOMIC DNA]</scope>
    <source>
        <strain evidence="1 2">DSM 21100</strain>
    </source>
</reference>
<dbReference type="OrthoDB" id="277063at2"/>
<sequence>MTIQEFRNLALSFPETEESPHFDRAAFKVVKKRIFATLHERSGTANLKLGIIDQAAFSTFNREAIYPVPNKWGQQGWTTFELADLPPELVSDALETAYLDVWKPKPGKK</sequence>
<gene>
    <name evidence="1" type="ORF">EDD80_10268</name>
</gene>
<dbReference type="InterPro" id="IPR038056">
    <property type="entry name" value="YjbR-like_sf"/>
</dbReference>
<dbReference type="SUPFAM" id="SSF142906">
    <property type="entry name" value="YjbR-like"/>
    <property type="match status" value="1"/>
</dbReference>
<dbReference type="Pfam" id="PF04237">
    <property type="entry name" value="YjbR"/>
    <property type="match status" value="1"/>
</dbReference>
<proteinExistence type="predicted"/>
<accession>A0A4R3KUS0</accession>